<gene>
    <name evidence="2" type="primary">ligT</name>
    <name evidence="2" type="ORF">acsn021_34580</name>
</gene>
<accession>A0A6S6R3F9</accession>
<dbReference type="SUPFAM" id="SSF55144">
    <property type="entry name" value="LigT-like"/>
    <property type="match status" value="1"/>
</dbReference>
<dbReference type="Gene3D" id="3.90.1140.10">
    <property type="entry name" value="Cyclic phosphodiesterase"/>
    <property type="match status" value="1"/>
</dbReference>
<dbReference type="GO" id="GO:0004113">
    <property type="term" value="F:2',3'-cyclic-nucleotide 3'-phosphodiesterase activity"/>
    <property type="evidence" value="ECO:0007669"/>
    <property type="project" value="InterPro"/>
</dbReference>
<dbReference type="InterPro" id="IPR004175">
    <property type="entry name" value="RNA_CPDase"/>
</dbReference>
<feature type="short sequence motif" description="HXTX 1" evidence="1">
    <location>
        <begin position="44"/>
        <end position="47"/>
    </location>
</feature>
<name>A0A6S6R3F9_9FIRM</name>
<dbReference type="EC" id="3.1.4.58" evidence="1"/>
<comment type="catalytic activity">
    <reaction evidence="1">
        <text>a 3'-end 2',3'-cyclophospho-ribonucleotide-RNA + H2O = a 3'-end 2'-phospho-ribonucleotide-RNA + H(+)</text>
        <dbReference type="Rhea" id="RHEA:11828"/>
        <dbReference type="Rhea" id="RHEA-COMP:10464"/>
        <dbReference type="Rhea" id="RHEA-COMP:17353"/>
        <dbReference type="ChEBI" id="CHEBI:15377"/>
        <dbReference type="ChEBI" id="CHEBI:15378"/>
        <dbReference type="ChEBI" id="CHEBI:83064"/>
        <dbReference type="ChEBI" id="CHEBI:173113"/>
        <dbReference type="EC" id="3.1.4.58"/>
    </reaction>
</comment>
<organism evidence="2 3">
    <name type="scientific">Anaerocolumna cellulosilytica</name>
    <dbReference type="NCBI Taxonomy" id="433286"/>
    <lineage>
        <taxon>Bacteria</taxon>
        <taxon>Bacillati</taxon>
        <taxon>Bacillota</taxon>
        <taxon>Clostridia</taxon>
        <taxon>Lachnospirales</taxon>
        <taxon>Lachnospiraceae</taxon>
        <taxon>Anaerocolumna</taxon>
    </lineage>
</organism>
<feature type="active site" description="Proton acceptor" evidence="1">
    <location>
        <position position="129"/>
    </location>
</feature>
<proteinExistence type="inferred from homology"/>
<evidence type="ECO:0000313" key="3">
    <source>
        <dbReference type="Proteomes" id="UP000515561"/>
    </source>
</evidence>
<evidence type="ECO:0000313" key="2">
    <source>
        <dbReference type="EMBL" id="BCJ95889.1"/>
    </source>
</evidence>
<dbReference type="InterPro" id="IPR009097">
    <property type="entry name" value="Cyclic_Pdiesterase"/>
</dbReference>
<dbReference type="AlphaFoldDB" id="A0A6S6R3F9"/>
<dbReference type="Pfam" id="PF13563">
    <property type="entry name" value="2_5_RNA_ligase2"/>
    <property type="match status" value="1"/>
</dbReference>
<reference evidence="2 3" key="1">
    <citation type="journal article" date="2016" name="Int. J. Syst. Evol. Microbiol.">
        <title>Descriptions of Anaerotaenia torta gen. nov., sp. nov. and Anaerocolumna cellulosilytica gen. nov., sp. nov. isolated from a methanogenic reactor of cattle waste.</title>
        <authorList>
            <person name="Uek A."/>
            <person name="Ohtaki Y."/>
            <person name="Kaku N."/>
            <person name="Ueki K."/>
        </authorList>
    </citation>
    <scope>NUCLEOTIDE SEQUENCE [LARGE SCALE GENOMIC DNA]</scope>
    <source>
        <strain evidence="2 3">SN021</strain>
    </source>
</reference>
<keyword evidence="1" id="KW-0378">Hydrolase</keyword>
<dbReference type="HAMAP" id="MF_01940">
    <property type="entry name" value="RNA_CPDase"/>
    <property type="match status" value="1"/>
</dbReference>
<dbReference type="RefSeq" id="WP_184092284.1">
    <property type="nucleotide sequence ID" value="NZ_AP023367.1"/>
</dbReference>
<keyword evidence="3" id="KW-1185">Reference proteome</keyword>
<comment type="similarity">
    <text evidence="1">Belongs to the 2H phosphoesterase superfamily. ThpR family.</text>
</comment>
<dbReference type="NCBIfam" id="TIGR02258">
    <property type="entry name" value="2_5_ligase"/>
    <property type="match status" value="1"/>
</dbReference>
<dbReference type="PANTHER" id="PTHR35561:SF1">
    <property type="entry name" value="RNA 2',3'-CYCLIC PHOSPHODIESTERASE"/>
    <property type="match status" value="1"/>
</dbReference>
<feature type="short sequence motif" description="HXTX 2" evidence="1">
    <location>
        <begin position="129"/>
        <end position="132"/>
    </location>
</feature>
<dbReference type="Proteomes" id="UP000515561">
    <property type="component" value="Chromosome"/>
</dbReference>
<comment type="function">
    <text evidence="1">Hydrolyzes RNA 2',3'-cyclic phosphodiester to an RNA 2'-phosphomonoester.</text>
</comment>
<dbReference type="EMBL" id="AP023367">
    <property type="protein sequence ID" value="BCJ95889.1"/>
    <property type="molecule type" value="Genomic_DNA"/>
</dbReference>
<evidence type="ECO:0000256" key="1">
    <source>
        <dbReference type="HAMAP-Rule" id="MF_01940"/>
    </source>
</evidence>
<protein>
    <recommendedName>
        <fullName evidence="1">RNA 2',3'-cyclic phosphodiesterase</fullName>
        <shortName evidence="1">RNA 2',3'-CPDase</shortName>
        <ecNumber evidence="1">3.1.4.58</ecNumber>
    </recommendedName>
</protein>
<dbReference type="KEGG" id="acel:acsn021_34580"/>
<dbReference type="PANTHER" id="PTHR35561">
    <property type="entry name" value="RNA 2',3'-CYCLIC PHOSPHODIESTERASE"/>
    <property type="match status" value="1"/>
</dbReference>
<dbReference type="GO" id="GO:0008664">
    <property type="term" value="F:RNA 2',3'-cyclic 3'-phosphodiesterase activity"/>
    <property type="evidence" value="ECO:0007669"/>
    <property type="project" value="UniProtKB-EC"/>
</dbReference>
<sequence length="187" mass="22151">MKEILRLFIAINFSEDIKNALFDLTSELKRNKLKGNLTHRENFHLTLAFLGETSYIEDAGKVLDNISNKSFLTPFYLYTEGAFRFKRREGDIFCVGIRENPSLQLLYNEIKKELERFEFYAEEKEFKPHLTLGRGIILRTDYEFENFKRKVPSLCQKIDEINLMKSHRVDGKLTYTKIYSVRLTEET</sequence>
<feature type="active site" description="Proton donor" evidence="1">
    <location>
        <position position="44"/>
    </location>
</feature>